<dbReference type="EMBL" id="RSCK01000020">
    <property type="protein sequence ID" value="RUT11866.1"/>
    <property type="molecule type" value="Genomic_DNA"/>
</dbReference>
<evidence type="ECO:0000313" key="3">
    <source>
        <dbReference type="Proteomes" id="UP000282574"/>
    </source>
</evidence>
<accession>A0AB37UKG5</accession>
<reference evidence="2 3" key="1">
    <citation type="journal article" date="2019" name="Genome Biol. Evol.">
        <title>Day and night: Metabolic profiles and evolutionary relationships of six axenic non-marine cyanobacteria.</title>
        <authorList>
            <person name="Will S.E."/>
            <person name="Henke P."/>
            <person name="Boedeker C."/>
            <person name="Huang S."/>
            <person name="Brinkmann H."/>
            <person name="Rohde M."/>
            <person name="Jarek M."/>
            <person name="Friedl T."/>
            <person name="Seufert S."/>
            <person name="Schumacher M."/>
            <person name="Overmann J."/>
            <person name="Neumann-Schaal M."/>
            <person name="Petersen J."/>
        </authorList>
    </citation>
    <scope>NUCLEOTIDE SEQUENCE [LARGE SCALE GENOMIC DNA]</scope>
    <source>
        <strain evidence="2 3">SAG 39.79</strain>
    </source>
</reference>
<dbReference type="Proteomes" id="UP000282574">
    <property type="component" value="Unassembled WGS sequence"/>
</dbReference>
<name>A0AB37UKG5_9CYAN</name>
<evidence type="ECO:0000256" key="1">
    <source>
        <dbReference type="SAM" id="Phobius"/>
    </source>
</evidence>
<dbReference type="AlphaFoldDB" id="A0AB37UKG5"/>
<evidence type="ECO:0000313" key="2">
    <source>
        <dbReference type="EMBL" id="RUT11866.1"/>
    </source>
</evidence>
<keyword evidence="3" id="KW-1185">Reference proteome</keyword>
<organism evidence="2 3">
    <name type="scientific">Chroococcidiopsis cubana SAG 39.79</name>
    <dbReference type="NCBI Taxonomy" id="388085"/>
    <lineage>
        <taxon>Bacteria</taxon>
        <taxon>Bacillati</taxon>
        <taxon>Cyanobacteriota</taxon>
        <taxon>Cyanophyceae</taxon>
        <taxon>Chroococcidiopsidales</taxon>
        <taxon>Chroococcidiopsidaceae</taxon>
        <taxon>Chroococcidiopsis</taxon>
    </lineage>
</organism>
<protein>
    <submittedName>
        <fullName evidence="2">Uncharacterized protein</fullName>
    </submittedName>
</protein>
<keyword evidence="1" id="KW-0472">Membrane</keyword>
<proteinExistence type="predicted"/>
<gene>
    <name evidence="2" type="ORF">DSM107010_28720</name>
</gene>
<sequence>MLDSALNFTYFHFIEYILIYSIEWYVSLDMLTFLFPSDYFNPKKIDEAYLAQAVCLSNSR</sequence>
<keyword evidence="1" id="KW-1133">Transmembrane helix</keyword>
<keyword evidence="1" id="KW-0812">Transmembrane</keyword>
<feature type="transmembrane region" description="Helical" evidence="1">
    <location>
        <begin position="13"/>
        <end position="35"/>
    </location>
</feature>
<comment type="caution">
    <text evidence="2">The sequence shown here is derived from an EMBL/GenBank/DDBJ whole genome shotgun (WGS) entry which is preliminary data.</text>
</comment>